<feature type="region of interest" description="Disordered" evidence="7">
    <location>
        <begin position="285"/>
        <end position="341"/>
    </location>
</feature>
<name>A0A1Q5PUW0_9ACTO</name>
<dbReference type="OrthoDB" id="9762169at2"/>
<dbReference type="FunCoup" id="A0A1Q5PUW0">
    <property type="interactions" value="52"/>
</dbReference>
<dbReference type="Proteomes" id="UP000185612">
    <property type="component" value="Unassembled WGS sequence"/>
</dbReference>
<dbReference type="InterPro" id="IPR000719">
    <property type="entry name" value="Prot_kinase_dom"/>
</dbReference>
<keyword evidence="8" id="KW-0812">Transmembrane</keyword>
<evidence type="ECO:0000256" key="3">
    <source>
        <dbReference type="ARBA" id="ARBA00022679"/>
    </source>
</evidence>
<keyword evidence="11" id="KW-1185">Reference proteome</keyword>
<keyword evidence="3" id="KW-0808">Transferase</keyword>
<evidence type="ECO:0000256" key="6">
    <source>
        <dbReference type="ARBA" id="ARBA00022840"/>
    </source>
</evidence>
<keyword evidence="8" id="KW-1133">Transmembrane helix</keyword>
<dbReference type="CDD" id="cd14014">
    <property type="entry name" value="STKc_PknB_like"/>
    <property type="match status" value="1"/>
</dbReference>
<proteinExistence type="predicted"/>
<sequence length="397" mass="42117">MSTHALSITPGRLFGGRYQVAAQIAVGGMGEVWRATDKRTGAQVALKVLRPELAGQEVLLRRMNAEARNAEGLSHENLAAVLDHGTGDNTAWIVMELVDGKPLTDMLRGGGRLAPAQVAHVLACTARALYVAHQAGIIHRDVKPSNLLITPAGQVKLTDFGISIAANQTPMTQAGQVMGTAQYLAPEQAMGRPATPAGDLYALGVVAYEALAGRRPFTGKSDVDIAFAHVNQEVPRLPADVPSELADLVYELLVKEPSRRPRNAQQVADRLQRIATKLDPQFAGADIVGTPALPPGSEALPTRRSMRDARGGRRAGQPRARLTGYRPQFSSDEEAPTLPTPTDARLGSGPAHAPFGTHLLSGWAPLDRLPQWAGLSILTTISATIVTLTVIALTTLG</sequence>
<protein>
    <recommendedName>
        <fullName evidence="1">non-specific serine/threonine protein kinase</fullName>
        <ecNumber evidence="1">2.7.11.1</ecNumber>
    </recommendedName>
</protein>
<feature type="domain" description="Protein kinase" evidence="9">
    <location>
        <begin position="18"/>
        <end position="282"/>
    </location>
</feature>
<dbReference type="PANTHER" id="PTHR43289">
    <property type="entry name" value="MITOGEN-ACTIVATED PROTEIN KINASE KINASE KINASE 20-RELATED"/>
    <property type="match status" value="1"/>
</dbReference>
<accession>A0A1Q5PUW0</accession>
<dbReference type="SMART" id="SM00220">
    <property type="entry name" value="S_TKc"/>
    <property type="match status" value="1"/>
</dbReference>
<dbReference type="Pfam" id="PF00069">
    <property type="entry name" value="Pkinase"/>
    <property type="match status" value="1"/>
</dbReference>
<dbReference type="FunFam" id="1.10.510.10:FF:000021">
    <property type="entry name" value="Serine/threonine protein kinase"/>
    <property type="match status" value="1"/>
</dbReference>
<evidence type="ECO:0000259" key="9">
    <source>
        <dbReference type="PROSITE" id="PS50011"/>
    </source>
</evidence>
<keyword evidence="6" id="KW-0067">ATP-binding</keyword>
<evidence type="ECO:0000313" key="11">
    <source>
        <dbReference type="Proteomes" id="UP000185612"/>
    </source>
</evidence>
<dbReference type="GO" id="GO:0005524">
    <property type="term" value="F:ATP binding"/>
    <property type="evidence" value="ECO:0007669"/>
    <property type="project" value="UniProtKB-KW"/>
</dbReference>
<dbReference type="InterPro" id="IPR008271">
    <property type="entry name" value="Ser/Thr_kinase_AS"/>
</dbReference>
<evidence type="ECO:0000256" key="8">
    <source>
        <dbReference type="SAM" id="Phobius"/>
    </source>
</evidence>
<evidence type="ECO:0000256" key="7">
    <source>
        <dbReference type="SAM" id="MobiDB-lite"/>
    </source>
</evidence>
<keyword evidence="5" id="KW-0418">Kinase</keyword>
<dbReference type="PROSITE" id="PS00108">
    <property type="entry name" value="PROTEIN_KINASE_ST"/>
    <property type="match status" value="1"/>
</dbReference>
<evidence type="ECO:0000256" key="2">
    <source>
        <dbReference type="ARBA" id="ARBA00022527"/>
    </source>
</evidence>
<dbReference type="GO" id="GO:0004674">
    <property type="term" value="F:protein serine/threonine kinase activity"/>
    <property type="evidence" value="ECO:0007669"/>
    <property type="project" value="UniProtKB-KW"/>
</dbReference>
<keyword evidence="8" id="KW-0472">Membrane</keyword>
<dbReference type="InterPro" id="IPR011009">
    <property type="entry name" value="Kinase-like_dom_sf"/>
</dbReference>
<dbReference type="EMBL" id="MQVS01000008">
    <property type="protein sequence ID" value="OKL51286.1"/>
    <property type="molecule type" value="Genomic_DNA"/>
</dbReference>
<dbReference type="SUPFAM" id="SSF56112">
    <property type="entry name" value="Protein kinase-like (PK-like)"/>
    <property type="match status" value="1"/>
</dbReference>
<evidence type="ECO:0000256" key="4">
    <source>
        <dbReference type="ARBA" id="ARBA00022741"/>
    </source>
</evidence>
<evidence type="ECO:0000313" key="10">
    <source>
        <dbReference type="EMBL" id="OKL51286.1"/>
    </source>
</evidence>
<evidence type="ECO:0000256" key="1">
    <source>
        <dbReference type="ARBA" id="ARBA00012513"/>
    </source>
</evidence>
<reference evidence="11" key="1">
    <citation type="submission" date="2016-12" db="EMBL/GenBank/DDBJ databases">
        <authorList>
            <person name="Meng X."/>
        </authorList>
    </citation>
    <scope>NUCLEOTIDE SEQUENCE [LARGE SCALE GENOMIC DNA]</scope>
    <source>
        <strain evidence="11">DSM 20732</strain>
    </source>
</reference>
<dbReference type="Gene3D" id="3.30.200.20">
    <property type="entry name" value="Phosphorylase Kinase, domain 1"/>
    <property type="match status" value="1"/>
</dbReference>
<comment type="caution">
    <text evidence="10">The sequence shown here is derived from an EMBL/GenBank/DDBJ whole genome shotgun (WGS) entry which is preliminary data.</text>
</comment>
<dbReference type="PANTHER" id="PTHR43289:SF6">
    <property type="entry name" value="SERINE_THREONINE-PROTEIN KINASE NEKL-3"/>
    <property type="match status" value="1"/>
</dbReference>
<organism evidence="10 11">
    <name type="scientific">Buchananella hordeovulneris</name>
    <dbReference type="NCBI Taxonomy" id="52770"/>
    <lineage>
        <taxon>Bacteria</taxon>
        <taxon>Bacillati</taxon>
        <taxon>Actinomycetota</taxon>
        <taxon>Actinomycetes</taxon>
        <taxon>Actinomycetales</taxon>
        <taxon>Actinomycetaceae</taxon>
        <taxon>Buchananella</taxon>
    </lineage>
</organism>
<dbReference type="Gene3D" id="1.10.510.10">
    <property type="entry name" value="Transferase(Phosphotransferase) domain 1"/>
    <property type="match status" value="1"/>
</dbReference>
<evidence type="ECO:0000256" key="5">
    <source>
        <dbReference type="ARBA" id="ARBA00022777"/>
    </source>
</evidence>
<dbReference type="AlphaFoldDB" id="A0A1Q5PUW0"/>
<keyword evidence="4" id="KW-0547">Nucleotide-binding</keyword>
<gene>
    <name evidence="10" type="ORF">BSZ40_08225</name>
</gene>
<feature type="transmembrane region" description="Helical" evidence="8">
    <location>
        <begin position="372"/>
        <end position="396"/>
    </location>
</feature>
<keyword evidence="2" id="KW-0723">Serine/threonine-protein kinase</keyword>
<dbReference type="EC" id="2.7.11.1" evidence="1"/>
<dbReference type="PROSITE" id="PS50011">
    <property type="entry name" value="PROTEIN_KINASE_DOM"/>
    <property type="match status" value="1"/>
</dbReference>
<dbReference type="RefSeq" id="WP_073825135.1">
    <property type="nucleotide sequence ID" value="NZ_JAUNKL010000052.1"/>
</dbReference>
<dbReference type="STRING" id="52770.BSZ40_08225"/>